<comment type="caution">
    <text evidence="2">The sequence shown here is derived from an EMBL/GenBank/DDBJ whole genome shotgun (WGS) entry which is preliminary data.</text>
</comment>
<keyword evidence="3" id="KW-1185">Reference proteome</keyword>
<evidence type="ECO:0000256" key="1">
    <source>
        <dbReference type="SAM" id="MobiDB-lite"/>
    </source>
</evidence>
<feature type="compositionally biased region" description="Basic and acidic residues" evidence="1">
    <location>
        <begin position="22"/>
        <end position="40"/>
    </location>
</feature>
<dbReference type="AlphaFoldDB" id="A0A9Q1FH49"/>
<evidence type="ECO:0000313" key="2">
    <source>
        <dbReference type="EMBL" id="KAJ8358776.1"/>
    </source>
</evidence>
<protein>
    <submittedName>
        <fullName evidence="2">Uncharacterized protein</fullName>
    </submittedName>
</protein>
<feature type="compositionally biased region" description="Basic and acidic residues" evidence="1">
    <location>
        <begin position="70"/>
        <end position="82"/>
    </location>
</feature>
<feature type="region of interest" description="Disordered" evidence="1">
    <location>
        <begin position="1"/>
        <end position="138"/>
    </location>
</feature>
<accession>A0A9Q1FH49</accession>
<dbReference type="EMBL" id="JAINUF010000005">
    <property type="protein sequence ID" value="KAJ8358776.1"/>
    <property type="molecule type" value="Genomic_DNA"/>
</dbReference>
<gene>
    <name evidence="2" type="ORF">SKAU_G00153010</name>
</gene>
<proteinExistence type="predicted"/>
<feature type="compositionally biased region" description="Basic and acidic residues" evidence="1">
    <location>
        <begin position="1"/>
        <end position="15"/>
    </location>
</feature>
<organism evidence="2 3">
    <name type="scientific">Synaphobranchus kaupii</name>
    <name type="common">Kaup's arrowtooth eel</name>
    <dbReference type="NCBI Taxonomy" id="118154"/>
    <lineage>
        <taxon>Eukaryota</taxon>
        <taxon>Metazoa</taxon>
        <taxon>Chordata</taxon>
        <taxon>Craniata</taxon>
        <taxon>Vertebrata</taxon>
        <taxon>Euteleostomi</taxon>
        <taxon>Actinopterygii</taxon>
        <taxon>Neopterygii</taxon>
        <taxon>Teleostei</taxon>
        <taxon>Anguilliformes</taxon>
        <taxon>Synaphobranchidae</taxon>
        <taxon>Synaphobranchus</taxon>
    </lineage>
</organism>
<reference evidence="2" key="1">
    <citation type="journal article" date="2023" name="Science">
        <title>Genome structures resolve the early diversification of teleost fishes.</title>
        <authorList>
            <person name="Parey E."/>
            <person name="Louis A."/>
            <person name="Montfort J."/>
            <person name="Bouchez O."/>
            <person name="Roques C."/>
            <person name="Iampietro C."/>
            <person name="Lluch J."/>
            <person name="Castinel A."/>
            <person name="Donnadieu C."/>
            <person name="Desvignes T."/>
            <person name="Floi Bucao C."/>
            <person name="Jouanno E."/>
            <person name="Wen M."/>
            <person name="Mejri S."/>
            <person name="Dirks R."/>
            <person name="Jansen H."/>
            <person name="Henkel C."/>
            <person name="Chen W.J."/>
            <person name="Zahm M."/>
            <person name="Cabau C."/>
            <person name="Klopp C."/>
            <person name="Thompson A.W."/>
            <person name="Robinson-Rechavi M."/>
            <person name="Braasch I."/>
            <person name="Lecointre G."/>
            <person name="Bobe J."/>
            <person name="Postlethwait J.H."/>
            <person name="Berthelot C."/>
            <person name="Roest Crollius H."/>
            <person name="Guiguen Y."/>
        </authorList>
    </citation>
    <scope>NUCLEOTIDE SEQUENCE</scope>
    <source>
        <strain evidence="2">WJC10195</strain>
    </source>
</reference>
<sequence>MSGDKTNEKAGEQRSGEITLESDGRIGGDNKAPVKERGAEEVVVPEDQVQEEPHTDDPQEGTSASTARPRSTERPGRLETRAKAGKTRRQRSYTGQSTERKKGGVGNVFTSSDQAEENEVECGQPTEAPTLPRNVSEGDSAVVQGGEEVDMTEVETGVNLGAVWTIEERTGPNQDPGNVSLY</sequence>
<evidence type="ECO:0000313" key="3">
    <source>
        <dbReference type="Proteomes" id="UP001152622"/>
    </source>
</evidence>
<dbReference type="Proteomes" id="UP001152622">
    <property type="component" value="Chromosome 5"/>
</dbReference>
<name>A0A9Q1FH49_SYNKA</name>
<feature type="compositionally biased region" description="Polar residues" evidence="1">
    <location>
        <begin position="60"/>
        <end position="69"/>
    </location>
</feature>